<dbReference type="AlphaFoldDB" id="A0A8J6NLQ4"/>
<dbReference type="Gene3D" id="3.40.50.11010">
    <property type="match status" value="1"/>
</dbReference>
<accession>A0A8J6NLQ4</accession>
<dbReference type="Pfam" id="PF13692">
    <property type="entry name" value="Glyco_trans_1_4"/>
    <property type="match status" value="1"/>
</dbReference>
<sequence>MNKSIICISTHFWHDFWFRKQHFMSRFAKQGYKILYVQPTHSMVRPYRKPELADNRFFLPTLTKLDENITLFSPPRLFPKPTEPISSIASYKYISRLIGRTARRLGMDDGLLWVYRPEYAPGLGLIPHRRLVFDLADDLAAYNESATRMSAHIGDCTARLASAADLMVVTSPTLQDSYQGRTRQCELVPNGFDENLFDGNPKPMPPDMAQIPRPIAGFVGTLFSFLDYPLIYEAAKALPDVSFVFVGPVEKGGKQGVDQISSLKNTYFLGSKKREIVPDYVSNFNVCINPFKVDNVSKAVSPLKVYEYLATGRPVISTPMAGLEKEDAGKWVRFAEPAGFVQALSRLIKSDKINEINQEQIQAANTFSWESHFRRLSERIEELQ</sequence>
<dbReference type="EMBL" id="JACNJH010000065">
    <property type="protein sequence ID" value="MBC8360104.1"/>
    <property type="molecule type" value="Genomic_DNA"/>
</dbReference>
<protein>
    <submittedName>
        <fullName evidence="1">Glycosyltransferase</fullName>
    </submittedName>
</protein>
<evidence type="ECO:0000313" key="1">
    <source>
        <dbReference type="EMBL" id="MBC8360104.1"/>
    </source>
</evidence>
<organism evidence="1 2">
    <name type="scientific">Candidatus Desulfatibia profunda</name>
    <dbReference type="NCBI Taxonomy" id="2841695"/>
    <lineage>
        <taxon>Bacteria</taxon>
        <taxon>Pseudomonadati</taxon>
        <taxon>Thermodesulfobacteriota</taxon>
        <taxon>Desulfobacteria</taxon>
        <taxon>Desulfobacterales</taxon>
        <taxon>Desulfobacterales incertae sedis</taxon>
        <taxon>Candidatus Desulfatibia</taxon>
    </lineage>
</organism>
<dbReference type="Gene3D" id="3.40.50.2000">
    <property type="entry name" value="Glycogen Phosphorylase B"/>
    <property type="match status" value="1"/>
</dbReference>
<dbReference type="PANTHER" id="PTHR12526">
    <property type="entry name" value="GLYCOSYLTRANSFERASE"/>
    <property type="match status" value="1"/>
</dbReference>
<comment type="caution">
    <text evidence="1">The sequence shown here is derived from an EMBL/GenBank/DDBJ whole genome shotgun (WGS) entry which is preliminary data.</text>
</comment>
<reference evidence="1 2" key="1">
    <citation type="submission" date="2020-08" db="EMBL/GenBank/DDBJ databases">
        <title>Bridging the membrane lipid divide: bacteria of the FCB group superphylum have the potential to synthesize archaeal ether lipids.</title>
        <authorList>
            <person name="Villanueva L."/>
            <person name="Von Meijenfeldt F.A.B."/>
            <person name="Westbye A.B."/>
            <person name="Yadav S."/>
            <person name="Hopmans E.C."/>
            <person name="Dutilh B.E."/>
            <person name="Sinninghe Damste J.S."/>
        </authorList>
    </citation>
    <scope>NUCLEOTIDE SEQUENCE [LARGE SCALE GENOMIC DNA]</scope>
    <source>
        <strain evidence="1">NIOZ-UU30</strain>
    </source>
</reference>
<name>A0A8J6NLQ4_9BACT</name>
<evidence type="ECO:0000313" key="2">
    <source>
        <dbReference type="Proteomes" id="UP000603434"/>
    </source>
</evidence>
<dbReference type="Proteomes" id="UP000603434">
    <property type="component" value="Unassembled WGS sequence"/>
</dbReference>
<gene>
    <name evidence="1" type="ORF">H8E23_01735</name>
</gene>
<proteinExistence type="predicted"/>
<dbReference type="SUPFAM" id="SSF53756">
    <property type="entry name" value="UDP-Glycosyltransferase/glycogen phosphorylase"/>
    <property type="match status" value="1"/>
</dbReference>